<dbReference type="SUPFAM" id="SSF46689">
    <property type="entry name" value="Homeodomain-like"/>
    <property type="match status" value="2"/>
</dbReference>
<dbReference type="GO" id="GO:0003700">
    <property type="term" value="F:DNA-binding transcription factor activity"/>
    <property type="evidence" value="ECO:0007669"/>
    <property type="project" value="InterPro"/>
</dbReference>
<evidence type="ECO:0000256" key="1">
    <source>
        <dbReference type="ARBA" id="ARBA00023015"/>
    </source>
</evidence>
<feature type="domain" description="HTH araC/xylS-type" evidence="4">
    <location>
        <begin position="49"/>
        <end position="147"/>
    </location>
</feature>
<keyword evidence="3" id="KW-0804">Transcription</keyword>
<dbReference type="PANTHER" id="PTHR46796">
    <property type="entry name" value="HTH-TYPE TRANSCRIPTIONAL ACTIVATOR RHAS-RELATED"/>
    <property type="match status" value="1"/>
</dbReference>
<evidence type="ECO:0000313" key="5">
    <source>
        <dbReference type="EMBL" id="MPN56442.1"/>
    </source>
</evidence>
<dbReference type="GO" id="GO:0043565">
    <property type="term" value="F:sequence-specific DNA binding"/>
    <property type="evidence" value="ECO:0007669"/>
    <property type="project" value="InterPro"/>
</dbReference>
<protein>
    <submittedName>
        <fullName evidence="5">HTH-type transcriptional activator RhaS</fullName>
    </submittedName>
</protein>
<dbReference type="Gene3D" id="1.10.10.60">
    <property type="entry name" value="Homeodomain-like"/>
    <property type="match status" value="1"/>
</dbReference>
<dbReference type="SMART" id="SM00342">
    <property type="entry name" value="HTH_ARAC"/>
    <property type="match status" value="1"/>
</dbReference>
<dbReference type="Pfam" id="PF12833">
    <property type="entry name" value="HTH_18"/>
    <property type="match status" value="1"/>
</dbReference>
<dbReference type="EMBL" id="VSSQ01126774">
    <property type="protein sequence ID" value="MPN56442.1"/>
    <property type="molecule type" value="Genomic_DNA"/>
</dbReference>
<sequence length="169" mass="19286">MLRQWFHQLPELHETGSIQTASRLLSVIWSRIGELERRNRDLEHHPALARAVTWLFRHYADPGGISELAARAGVSTSHLNLLFRRQFGIGPQRYLNELRLSRARQLLANPYWSIAEVAGKSGFPDPNYFSRKFRALYRQTPQECRRTLLSSGWVDHNPEKPGKAGSGGG</sequence>
<evidence type="ECO:0000256" key="2">
    <source>
        <dbReference type="ARBA" id="ARBA00023125"/>
    </source>
</evidence>
<keyword evidence="1" id="KW-0805">Transcription regulation</keyword>
<dbReference type="InterPro" id="IPR050204">
    <property type="entry name" value="AraC_XylS_family_regulators"/>
</dbReference>
<accession>A0A645J002</accession>
<reference evidence="5" key="1">
    <citation type="submission" date="2019-08" db="EMBL/GenBank/DDBJ databases">
        <authorList>
            <person name="Kucharzyk K."/>
            <person name="Murdoch R.W."/>
            <person name="Higgins S."/>
            <person name="Loffler F."/>
        </authorList>
    </citation>
    <scope>NUCLEOTIDE SEQUENCE</scope>
</reference>
<organism evidence="5">
    <name type="scientific">bioreactor metagenome</name>
    <dbReference type="NCBI Taxonomy" id="1076179"/>
    <lineage>
        <taxon>unclassified sequences</taxon>
        <taxon>metagenomes</taxon>
        <taxon>ecological metagenomes</taxon>
    </lineage>
</organism>
<comment type="caution">
    <text evidence="5">The sequence shown here is derived from an EMBL/GenBank/DDBJ whole genome shotgun (WGS) entry which is preliminary data.</text>
</comment>
<name>A0A645J002_9ZZZZ</name>
<dbReference type="PROSITE" id="PS01124">
    <property type="entry name" value="HTH_ARAC_FAMILY_2"/>
    <property type="match status" value="1"/>
</dbReference>
<dbReference type="InterPro" id="IPR018060">
    <property type="entry name" value="HTH_AraC"/>
</dbReference>
<proteinExistence type="predicted"/>
<evidence type="ECO:0000259" key="4">
    <source>
        <dbReference type="PROSITE" id="PS01124"/>
    </source>
</evidence>
<evidence type="ECO:0000256" key="3">
    <source>
        <dbReference type="ARBA" id="ARBA00023163"/>
    </source>
</evidence>
<dbReference type="InterPro" id="IPR009057">
    <property type="entry name" value="Homeodomain-like_sf"/>
</dbReference>
<gene>
    <name evidence="5" type="primary">rhaS_145</name>
    <name evidence="5" type="ORF">SDC9_204131</name>
</gene>
<keyword evidence="2" id="KW-0238">DNA-binding</keyword>
<dbReference type="AlphaFoldDB" id="A0A645J002"/>